<organism evidence="1 2">
    <name type="scientific">Armillaria gallica</name>
    <name type="common">Bulbous honey fungus</name>
    <name type="synonym">Armillaria bulbosa</name>
    <dbReference type="NCBI Taxonomy" id="47427"/>
    <lineage>
        <taxon>Eukaryota</taxon>
        <taxon>Fungi</taxon>
        <taxon>Dikarya</taxon>
        <taxon>Basidiomycota</taxon>
        <taxon>Agaricomycotina</taxon>
        <taxon>Agaricomycetes</taxon>
        <taxon>Agaricomycetidae</taxon>
        <taxon>Agaricales</taxon>
        <taxon>Marasmiineae</taxon>
        <taxon>Physalacriaceae</taxon>
        <taxon>Armillaria</taxon>
    </lineage>
</organism>
<name>A0A2H3DRT5_ARMGA</name>
<gene>
    <name evidence="1" type="ORF">ARMGADRAFT_1083034</name>
</gene>
<accession>A0A2H3DRT5</accession>
<evidence type="ECO:0000313" key="1">
    <source>
        <dbReference type="EMBL" id="PBK90146.1"/>
    </source>
</evidence>
<keyword evidence="2" id="KW-1185">Reference proteome</keyword>
<dbReference type="Proteomes" id="UP000217790">
    <property type="component" value="Unassembled WGS sequence"/>
</dbReference>
<protein>
    <submittedName>
        <fullName evidence="1">Uncharacterized protein</fullName>
    </submittedName>
</protein>
<evidence type="ECO:0000313" key="2">
    <source>
        <dbReference type="Proteomes" id="UP000217790"/>
    </source>
</evidence>
<sequence length="105" mass="11490">MPVTPPAADALSYLDAFIRSLLKPVFPPDEVYPLVMDILRAAQPLLDTDHDWIRPSIALLKGQLPIGDTEDVLDTEQVETLRDLGVELKVVDIGTFAGIGFGNFT</sequence>
<proteinExistence type="predicted"/>
<dbReference type="InParanoid" id="A0A2H3DRT5"/>
<dbReference type="EMBL" id="KZ293666">
    <property type="protein sequence ID" value="PBK90146.1"/>
    <property type="molecule type" value="Genomic_DNA"/>
</dbReference>
<dbReference type="AlphaFoldDB" id="A0A2H3DRT5"/>
<reference evidence="2" key="1">
    <citation type="journal article" date="2017" name="Nat. Ecol. Evol.">
        <title>Genome expansion and lineage-specific genetic innovations in the forest pathogenic fungi Armillaria.</title>
        <authorList>
            <person name="Sipos G."/>
            <person name="Prasanna A.N."/>
            <person name="Walter M.C."/>
            <person name="O'Connor E."/>
            <person name="Balint B."/>
            <person name="Krizsan K."/>
            <person name="Kiss B."/>
            <person name="Hess J."/>
            <person name="Varga T."/>
            <person name="Slot J."/>
            <person name="Riley R."/>
            <person name="Boka B."/>
            <person name="Rigling D."/>
            <person name="Barry K."/>
            <person name="Lee J."/>
            <person name="Mihaltcheva S."/>
            <person name="LaButti K."/>
            <person name="Lipzen A."/>
            <person name="Waldron R."/>
            <person name="Moloney N.M."/>
            <person name="Sperisen C."/>
            <person name="Kredics L."/>
            <person name="Vagvoelgyi C."/>
            <person name="Patrignani A."/>
            <person name="Fitzpatrick D."/>
            <person name="Nagy I."/>
            <person name="Doyle S."/>
            <person name="Anderson J.B."/>
            <person name="Grigoriev I.V."/>
            <person name="Gueldener U."/>
            <person name="Muensterkoetter M."/>
            <person name="Nagy L.G."/>
        </authorList>
    </citation>
    <scope>NUCLEOTIDE SEQUENCE [LARGE SCALE GENOMIC DNA]</scope>
    <source>
        <strain evidence="2">Ar21-2</strain>
    </source>
</reference>